<dbReference type="PANTHER" id="PTHR31302">
    <property type="entry name" value="TRANSMEMBRANE PROTEIN WITH METALLOPHOSPHOESTERASE DOMAIN-RELATED"/>
    <property type="match status" value="1"/>
</dbReference>
<dbReference type="InterPro" id="IPR051158">
    <property type="entry name" value="Metallophosphoesterase_sf"/>
</dbReference>
<proteinExistence type="predicted"/>
<name>A0ABW2NMP9_9BACL</name>
<comment type="caution">
    <text evidence="2">The sequence shown here is derived from an EMBL/GenBank/DDBJ whole genome shotgun (WGS) entry which is preliminary data.</text>
</comment>
<evidence type="ECO:0000259" key="1">
    <source>
        <dbReference type="Pfam" id="PF00149"/>
    </source>
</evidence>
<dbReference type="Gene3D" id="3.60.21.10">
    <property type="match status" value="1"/>
</dbReference>
<dbReference type="PANTHER" id="PTHR31302:SF32">
    <property type="entry name" value="PHOSPHOESTERASE"/>
    <property type="match status" value="1"/>
</dbReference>
<dbReference type="InterPro" id="IPR004843">
    <property type="entry name" value="Calcineurin-like_PHP"/>
</dbReference>
<dbReference type="InterPro" id="IPR029052">
    <property type="entry name" value="Metallo-depent_PP-like"/>
</dbReference>
<protein>
    <submittedName>
        <fullName evidence="2">Metallophosphoesterase</fullName>
    </submittedName>
</protein>
<reference evidence="3" key="1">
    <citation type="journal article" date="2019" name="Int. J. Syst. Evol. Microbiol.">
        <title>The Global Catalogue of Microorganisms (GCM) 10K type strain sequencing project: providing services to taxonomists for standard genome sequencing and annotation.</title>
        <authorList>
            <consortium name="The Broad Institute Genomics Platform"/>
            <consortium name="The Broad Institute Genome Sequencing Center for Infectious Disease"/>
            <person name="Wu L."/>
            <person name="Ma J."/>
        </authorList>
    </citation>
    <scope>NUCLEOTIDE SEQUENCE [LARGE SCALE GENOMIC DNA]</scope>
    <source>
        <strain evidence="3">NBRC 106396</strain>
    </source>
</reference>
<dbReference type="Pfam" id="PF00149">
    <property type="entry name" value="Metallophos"/>
    <property type="match status" value="1"/>
</dbReference>
<feature type="domain" description="Calcineurin-like phosphoesterase" evidence="1">
    <location>
        <begin position="44"/>
        <end position="199"/>
    </location>
</feature>
<dbReference type="RefSeq" id="WP_379745876.1">
    <property type="nucleotide sequence ID" value="NZ_JBHTCP010000004.1"/>
</dbReference>
<keyword evidence="3" id="KW-1185">Reference proteome</keyword>
<sequence length="255" mass="28480">MLGMIAAAASAVLIGWMIYEAHSSRVIEKTIVLDTLPQTFDGKKIFFVSDIHRRKISSMFNEALKQSDWIFIGGDLLERGVPKKRVQENIRMLRQFGSVYFVFGNNDYDMRKEELLSLLEQEQVVVLENRTVKETIGGHSIYFAGVDDLAEGTPNLNAACIPSKEECTILMVHNPDFVNHMDQSQLSKLSLILSGHTHGGQIRIGPFGIRQKGGWYNVSGVPLLISNGYGATHLPLRLCAKSQSHLIMLKAKSLH</sequence>
<evidence type="ECO:0000313" key="2">
    <source>
        <dbReference type="EMBL" id="MFC7370483.1"/>
    </source>
</evidence>
<dbReference type="EMBL" id="JBHTCP010000004">
    <property type="protein sequence ID" value="MFC7370483.1"/>
    <property type="molecule type" value="Genomic_DNA"/>
</dbReference>
<gene>
    <name evidence="2" type="ORF">ACFQPF_02205</name>
</gene>
<organism evidence="2 3">
    <name type="scientific">Fictibacillus iocasae</name>
    <dbReference type="NCBI Taxonomy" id="2715437"/>
    <lineage>
        <taxon>Bacteria</taxon>
        <taxon>Bacillati</taxon>
        <taxon>Bacillota</taxon>
        <taxon>Bacilli</taxon>
        <taxon>Bacillales</taxon>
        <taxon>Fictibacillaceae</taxon>
        <taxon>Fictibacillus</taxon>
    </lineage>
</organism>
<evidence type="ECO:0000313" key="3">
    <source>
        <dbReference type="Proteomes" id="UP001596549"/>
    </source>
</evidence>
<dbReference type="Proteomes" id="UP001596549">
    <property type="component" value="Unassembled WGS sequence"/>
</dbReference>
<dbReference type="SUPFAM" id="SSF56300">
    <property type="entry name" value="Metallo-dependent phosphatases"/>
    <property type="match status" value="1"/>
</dbReference>
<accession>A0ABW2NMP9</accession>